<keyword evidence="6" id="KW-1185">Reference proteome</keyword>
<feature type="chain" id="PRO_5001757489" evidence="3">
    <location>
        <begin position="38"/>
        <end position="363"/>
    </location>
</feature>
<dbReference type="InterPro" id="IPR028203">
    <property type="entry name" value="PSII_CF48-like_dom"/>
</dbReference>
<dbReference type="Gene3D" id="2.130.10.10">
    <property type="entry name" value="YVTN repeat-like/Quinoprotein amine dehydrogenase"/>
    <property type="match status" value="2"/>
</dbReference>
<dbReference type="eggNOG" id="COG4447">
    <property type="taxonomic scope" value="Bacteria"/>
</dbReference>
<dbReference type="PATRIC" id="fig|1232683.4.peg.2545"/>
<protein>
    <submittedName>
        <fullName evidence="5">BNR repeat protein</fullName>
    </submittedName>
</protein>
<dbReference type="EMBL" id="JMQN01000040">
    <property type="protein sequence ID" value="KEA63070.1"/>
    <property type="molecule type" value="Genomic_DNA"/>
</dbReference>
<evidence type="ECO:0000313" key="5">
    <source>
        <dbReference type="EMBL" id="KEA63070.1"/>
    </source>
</evidence>
<feature type="domain" description="Photosynthesis system II assembly factor Ycf48/Hcf136-like" evidence="4">
    <location>
        <begin position="170"/>
        <end position="314"/>
    </location>
</feature>
<feature type="signal peptide" evidence="3">
    <location>
        <begin position="1"/>
        <end position="37"/>
    </location>
</feature>
<proteinExistence type="predicted"/>
<evidence type="ECO:0000256" key="1">
    <source>
        <dbReference type="ARBA" id="ARBA00022531"/>
    </source>
</evidence>
<gene>
    <name evidence="5" type="ORF">ADIMK_2594</name>
</gene>
<comment type="caution">
    <text evidence="5">The sequence shown here is derived from an EMBL/GenBank/DDBJ whole genome shotgun (WGS) entry which is preliminary data.</text>
</comment>
<evidence type="ECO:0000259" key="4">
    <source>
        <dbReference type="Pfam" id="PF14870"/>
    </source>
</evidence>
<keyword evidence="2" id="KW-0604">Photosystem II</keyword>
<evidence type="ECO:0000256" key="3">
    <source>
        <dbReference type="SAM" id="SignalP"/>
    </source>
</evidence>
<dbReference type="CDD" id="cd15482">
    <property type="entry name" value="Sialidase_non-viral"/>
    <property type="match status" value="1"/>
</dbReference>
<dbReference type="RefSeq" id="WP_156042911.1">
    <property type="nucleotide sequence ID" value="NZ_JMQN01000040.1"/>
</dbReference>
<dbReference type="OrthoDB" id="9813892at2"/>
<organism evidence="5 6">
    <name type="scientific">Marinobacterium lacunae</name>
    <dbReference type="NCBI Taxonomy" id="1232683"/>
    <lineage>
        <taxon>Bacteria</taxon>
        <taxon>Pseudomonadati</taxon>
        <taxon>Pseudomonadota</taxon>
        <taxon>Gammaproteobacteria</taxon>
        <taxon>Oceanospirillales</taxon>
        <taxon>Oceanospirillaceae</taxon>
        <taxon>Marinobacterium</taxon>
    </lineage>
</organism>
<dbReference type="Proteomes" id="UP000028252">
    <property type="component" value="Unassembled WGS sequence"/>
</dbReference>
<dbReference type="PANTHER" id="PTHR47199:SF2">
    <property type="entry name" value="PHOTOSYSTEM II STABILITY_ASSEMBLY FACTOR HCF136, CHLOROPLASTIC"/>
    <property type="match status" value="1"/>
</dbReference>
<dbReference type="AlphaFoldDB" id="A0A081FX15"/>
<sequence>MKFPTRLCMNQPIKRALRTSLIAGALALTGMNTCLYAAPVTDALDRPAVVTERGAHSVLLGGAMAGKRIVVVGERGLILFSDDKGMHWQQGRVPVSVTLTAVRFANDTTGYAIGHAGTVLKSTDAGESWQKLLDGKQVAQMALEQAKAGGEETAILMAERLVADGPDKPMLDLLVDGPDDLSVVGAYGVALRSEDGGETWHSWQDRLGNDFGMHQYAIRRNGGRVLIAGEQGLIRLSLDGGRLFKELEPPYEGSYFAAELLGSDEILLAGLRGNVWHSSDNGSTWQQLDTPVDASITAVLARPDGSVLMVNQAGMVMEVRNGALVRLPVPPMPPLTNILATDTGELLALSVQGVFKVDLGDKK</sequence>
<dbReference type="GO" id="GO:0009523">
    <property type="term" value="C:photosystem II"/>
    <property type="evidence" value="ECO:0007669"/>
    <property type="project" value="UniProtKB-KW"/>
</dbReference>
<evidence type="ECO:0000256" key="2">
    <source>
        <dbReference type="ARBA" id="ARBA00023276"/>
    </source>
</evidence>
<keyword evidence="3" id="KW-0732">Signal</keyword>
<dbReference type="STRING" id="1232683.ADIMK_2594"/>
<dbReference type="InterPro" id="IPR015943">
    <property type="entry name" value="WD40/YVTN_repeat-like_dom_sf"/>
</dbReference>
<dbReference type="PANTHER" id="PTHR47199">
    <property type="entry name" value="PHOTOSYSTEM II STABILITY/ASSEMBLY FACTOR HCF136, CHLOROPLASTIC"/>
    <property type="match status" value="1"/>
</dbReference>
<evidence type="ECO:0000313" key="6">
    <source>
        <dbReference type="Proteomes" id="UP000028252"/>
    </source>
</evidence>
<reference evidence="5 6" key="1">
    <citation type="submission" date="2014-04" db="EMBL/GenBank/DDBJ databases">
        <title>Marinobacterium kochiensis sp. nov., isolated from sediment sample collected from Kochi backwaters in Kerala, India.</title>
        <authorList>
            <person name="Singh A."/>
            <person name="Pinnaka A.K."/>
        </authorList>
    </citation>
    <scope>NUCLEOTIDE SEQUENCE [LARGE SCALE GENOMIC DNA]</scope>
    <source>
        <strain evidence="5 6">AK27</strain>
    </source>
</reference>
<dbReference type="Pfam" id="PF14870">
    <property type="entry name" value="PSII_BNR"/>
    <property type="match status" value="1"/>
</dbReference>
<keyword evidence="1" id="KW-0602">Photosynthesis</keyword>
<accession>A0A081FX15</accession>
<name>A0A081FX15_9GAMM</name>
<dbReference type="GO" id="GO:0015979">
    <property type="term" value="P:photosynthesis"/>
    <property type="evidence" value="ECO:0007669"/>
    <property type="project" value="UniProtKB-KW"/>
</dbReference>
<dbReference type="SUPFAM" id="SSF110296">
    <property type="entry name" value="Oligoxyloglucan reducing end-specific cellobiohydrolase"/>
    <property type="match status" value="1"/>
</dbReference>